<name>A0A5B2VK21_9BACT</name>
<protein>
    <recommendedName>
        <fullName evidence="4">YD repeat-containing protein</fullName>
    </recommendedName>
</protein>
<sequence>MKKLRLLTLLGIAFMYAACSKNDQSPPIIVDPPMGSNLLVASLVTNWDSLVFDYNTDNTLRRYADFSYNSVGTVNNIGQYYVVYKGDTADRFFFKPYLTGDSTLASRLAYNNTGNISTLIGDGGNHDSIIYDIRGKMTERYQFRANMLTVTNLFTYDGGDVVKVVDIFGDGSTGETDITTYTYLDKINPFRLLGLVPYLDQNKPYYFSSHLLAGWRYTTTRLSGDITSTYEYTYNTDGSPNTVKRTQAAFLDGDAETRVESGHFTYLKK</sequence>
<accession>A0A5B2VK21</accession>
<dbReference type="Proteomes" id="UP000324611">
    <property type="component" value="Unassembled WGS sequence"/>
</dbReference>
<evidence type="ECO:0008006" key="4">
    <source>
        <dbReference type="Google" id="ProtNLM"/>
    </source>
</evidence>
<dbReference type="RefSeq" id="WP_149840065.1">
    <property type="nucleotide sequence ID" value="NZ_VUOC01000004.1"/>
</dbReference>
<organism evidence="2 3">
    <name type="scientific">Chitinophaga agrisoli</name>
    <dbReference type="NCBI Taxonomy" id="2607653"/>
    <lineage>
        <taxon>Bacteria</taxon>
        <taxon>Pseudomonadati</taxon>
        <taxon>Bacteroidota</taxon>
        <taxon>Chitinophagia</taxon>
        <taxon>Chitinophagales</taxon>
        <taxon>Chitinophagaceae</taxon>
        <taxon>Chitinophaga</taxon>
    </lineage>
</organism>
<reference evidence="2 3" key="2">
    <citation type="submission" date="2019-09" db="EMBL/GenBank/DDBJ databases">
        <authorList>
            <person name="Jin C."/>
        </authorList>
    </citation>
    <scope>NUCLEOTIDE SEQUENCE [LARGE SCALE GENOMIC DNA]</scope>
    <source>
        <strain evidence="2 3">BN140078</strain>
    </source>
</reference>
<proteinExistence type="predicted"/>
<dbReference type="AlphaFoldDB" id="A0A5B2VK21"/>
<evidence type="ECO:0000313" key="2">
    <source>
        <dbReference type="EMBL" id="KAA2238886.1"/>
    </source>
</evidence>
<keyword evidence="1" id="KW-0732">Signal</keyword>
<feature type="signal peptide" evidence="1">
    <location>
        <begin position="1"/>
        <end position="17"/>
    </location>
</feature>
<reference evidence="2 3" key="1">
    <citation type="submission" date="2019-09" db="EMBL/GenBank/DDBJ databases">
        <title>Chitinophaga ginsengihumi sp. nov., isolated from soil of ginseng rhizosphere.</title>
        <authorList>
            <person name="Lee J."/>
        </authorList>
    </citation>
    <scope>NUCLEOTIDE SEQUENCE [LARGE SCALE GENOMIC DNA]</scope>
    <source>
        <strain evidence="2 3">BN140078</strain>
    </source>
</reference>
<evidence type="ECO:0000313" key="3">
    <source>
        <dbReference type="Proteomes" id="UP000324611"/>
    </source>
</evidence>
<comment type="caution">
    <text evidence="2">The sequence shown here is derived from an EMBL/GenBank/DDBJ whole genome shotgun (WGS) entry which is preliminary data.</text>
</comment>
<dbReference type="EMBL" id="VUOC01000004">
    <property type="protein sequence ID" value="KAA2238886.1"/>
    <property type="molecule type" value="Genomic_DNA"/>
</dbReference>
<gene>
    <name evidence="2" type="ORF">F0L74_21980</name>
</gene>
<keyword evidence="3" id="KW-1185">Reference proteome</keyword>
<feature type="chain" id="PRO_5022846162" description="YD repeat-containing protein" evidence="1">
    <location>
        <begin position="18"/>
        <end position="269"/>
    </location>
</feature>
<evidence type="ECO:0000256" key="1">
    <source>
        <dbReference type="SAM" id="SignalP"/>
    </source>
</evidence>